<dbReference type="InterPro" id="IPR023393">
    <property type="entry name" value="START-like_dom_sf"/>
</dbReference>
<keyword evidence="3" id="KW-1185">Reference proteome</keyword>
<dbReference type="OrthoDB" id="18453at2759"/>
<organism evidence="2 3">
    <name type="scientific">Nezara viridula</name>
    <name type="common">Southern green stink bug</name>
    <name type="synonym">Cimex viridulus</name>
    <dbReference type="NCBI Taxonomy" id="85310"/>
    <lineage>
        <taxon>Eukaryota</taxon>
        <taxon>Metazoa</taxon>
        <taxon>Ecdysozoa</taxon>
        <taxon>Arthropoda</taxon>
        <taxon>Hexapoda</taxon>
        <taxon>Insecta</taxon>
        <taxon>Pterygota</taxon>
        <taxon>Neoptera</taxon>
        <taxon>Paraneoptera</taxon>
        <taxon>Hemiptera</taxon>
        <taxon>Heteroptera</taxon>
        <taxon>Panheteroptera</taxon>
        <taxon>Pentatomomorpha</taxon>
        <taxon>Pentatomoidea</taxon>
        <taxon>Pentatomidae</taxon>
        <taxon>Pentatominae</taxon>
        <taxon>Nezara</taxon>
    </lineage>
</organism>
<dbReference type="Pfam" id="PF02121">
    <property type="entry name" value="IP_trans"/>
    <property type="match status" value="1"/>
</dbReference>
<dbReference type="GO" id="GO:0005737">
    <property type="term" value="C:cytoplasm"/>
    <property type="evidence" value="ECO:0007669"/>
    <property type="project" value="UniProtKB-ARBA"/>
</dbReference>
<dbReference type="AlphaFoldDB" id="A0A9P0H5Q7"/>
<evidence type="ECO:0000313" key="3">
    <source>
        <dbReference type="Proteomes" id="UP001152798"/>
    </source>
</evidence>
<dbReference type="GO" id="GO:0035091">
    <property type="term" value="F:phosphatidylinositol binding"/>
    <property type="evidence" value="ECO:0007669"/>
    <property type="project" value="TreeGrafter"/>
</dbReference>
<dbReference type="PANTHER" id="PTHR10658">
    <property type="entry name" value="PHOSPHATIDYLINOSITOL TRANSFER PROTEIN"/>
    <property type="match status" value="1"/>
</dbReference>
<dbReference type="GO" id="GO:0008526">
    <property type="term" value="F:phosphatidylinositol transfer activity"/>
    <property type="evidence" value="ECO:0007669"/>
    <property type="project" value="TreeGrafter"/>
</dbReference>
<feature type="domain" description="Phosphatidylinositol transfer protein N-terminal" evidence="1">
    <location>
        <begin position="1"/>
        <end position="250"/>
    </location>
</feature>
<gene>
    <name evidence="2" type="ORF">NEZAVI_LOCUS6110</name>
</gene>
<evidence type="ECO:0000313" key="2">
    <source>
        <dbReference type="EMBL" id="CAH1395938.1"/>
    </source>
</evidence>
<protein>
    <recommendedName>
        <fullName evidence="1">Phosphatidylinositol transfer protein N-terminal domain-containing protein</fullName>
    </recommendedName>
</protein>
<evidence type="ECO:0000259" key="1">
    <source>
        <dbReference type="Pfam" id="PF02121"/>
    </source>
</evidence>
<dbReference type="GO" id="GO:0008525">
    <property type="term" value="F:phosphatidylcholine transporter activity"/>
    <property type="evidence" value="ECO:0007669"/>
    <property type="project" value="TreeGrafter"/>
</dbReference>
<dbReference type="Gene3D" id="3.30.530.20">
    <property type="match status" value="1"/>
</dbReference>
<name>A0A9P0H5Q7_NEZVI</name>
<dbReference type="GO" id="GO:0071944">
    <property type="term" value="C:cell periphery"/>
    <property type="evidence" value="ECO:0007669"/>
    <property type="project" value="UniProtKB-ARBA"/>
</dbReference>
<dbReference type="PRINTS" id="PR00391">
    <property type="entry name" value="PITRANSFER"/>
</dbReference>
<dbReference type="SUPFAM" id="SSF55961">
    <property type="entry name" value="Bet v1-like"/>
    <property type="match status" value="1"/>
</dbReference>
<dbReference type="PANTHER" id="PTHR10658:SF11">
    <property type="entry name" value="VIBRATOR, ISOFORM B"/>
    <property type="match status" value="1"/>
</dbReference>
<reference evidence="2" key="1">
    <citation type="submission" date="2022-01" db="EMBL/GenBank/DDBJ databases">
        <authorList>
            <person name="King R."/>
        </authorList>
    </citation>
    <scope>NUCLEOTIDE SEQUENCE</scope>
</reference>
<dbReference type="InterPro" id="IPR055261">
    <property type="entry name" value="PI_transfer_N"/>
</dbReference>
<accession>A0A9P0H5Q7</accession>
<dbReference type="Proteomes" id="UP001152798">
    <property type="component" value="Chromosome 3"/>
</dbReference>
<dbReference type="GO" id="GO:0031210">
    <property type="term" value="F:phosphatidylcholine binding"/>
    <property type="evidence" value="ECO:0007669"/>
    <property type="project" value="TreeGrafter"/>
</dbReference>
<proteinExistence type="predicted"/>
<dbReference type="InterPro" id="IPR001666">
    <property type="entry name" value="PI_transfer"/>
</dbReference>
<dbReference type="EMBL" id="OV725079">
    <property type="protein sequence ID" value="CAH1395938.1"/>
    <property type="molecule type" value="Genomic_DNA"/>
</dbReference>
<dbReference type="FunFam" id="3.30.530.20:FF:000028">
    <property type="entry name" value="Phosphatidylinositol transfer protein 5"/>
    <property type="match status" value="1"/>
</dbReference>
<sequence>MLIREYRIPLPLTLDEYKIGQLFSVAELSRMETKNGEGVEFLTNEPFSGHPLFDNRFDSGTHTYKIYRLTSKFPSFIRLLFDGNTMDVHEESWNAFPYCRTVVTNPGYMKNNFSIIVESMHENGRAENDNAHLLNPEELEKRTVVTVDIGNDPCTKCDYDKENDPSRFVSLKTERGPLKDDWISTVNPIMTCYKLVRAEFKWFGLQNRVENYILDTEQKLFLRFHRYLFCWIDRWFGLDMDDICQMEEEIRVKLSIQMRNQRIVKNESLHGILSEI</sequence>